<feature type="compositionally biased region" description="Acidic residues" evidence="9">
    <location>
        <begin position="289"/>
        <end position="301"/>
    </location>
</feature>
<dbReference type="Gene3D" id="1.10.510.10">
    <property type="entry name" value="Transferase(Phosphotransferase) domain 1"/>
    <property type="match status" value="1"/>
</dbReference>
<evidence type="ECO:0000256" key="4">
    <source>
        <dbReference type="ARBA" id="ARBA00022741"/>
    </source>
</evidence>
<feature type="region of interest" description="Disordered" evidence="9">
    <location>
        <begin position="282"/>
        <end position="301"/>
    </location>
</feature>
<evidence type="ECO:0000313" key="12">
    <source>
        <dbReference type="Proteomes" id="UP000815677"/>
    </source>
</evidence>
<evidence type="ECO:0000256" key="7">
    <source>
        <dbReference type="ARBA" id="ARBA00047899"/>
    </source>
</evidence>
<dbReference type="InterPro" id="IPR024604">
    <property type="entry name" value="GSG2_C"/>
</dbReference>
<keyword evidence="5 11" id="KW-0418">Kinase</keyword>
<dbReference type="Proteomes" id="UP000815677">
    <property type="component" value="Unassembled WGS sequence"/>
</dbReference>
<keyword evidence="12" id="KW-1185">Reference proteome</keyword>
<comment type="catalytic activity">
    <reaction evidence="8">
        <text>L-seryl-[protein] + ATP = O-phospho-L-seryl-[protein] + ADP + H(+)</text>
        <dbReference type="Rhea" id="RHEA:17989"/>
        <dbReference type="Rhea" id="RHEA-COMP:9863"/>
        <dbReference type="Rhea" id="RHEA-COMP:11604"/>
        <dbReference type="ChEBI" id="CHEBI:15378"/>
        <dbReference type="ChEBI" id="CHEBI:29999"/>
        <dbReference type="ChEBI" id="CHEBI:30616"/>
        <dbReference type="ChEBI" id="CHEBI:83421"/>
        <dbReference type="ChEBI" id="CHEBI:456216"/>
        <dbReference type="EC" id="2.7.11.1"/>
    </reaction>
</comment>
<name>A0ABQ0LR88_MYCCL</name>
<evidence type="ECO:0000256" key="2">
    <source>
        <dbReference type="ARBA" id="ARBA00022527"/>
    </source>
</evidence>
<sequence>MLGSRTKQITTYGKRRNRVLNDDRDPRLPPLRDSIFDDLPPMPRGPVASRMKKRENSTAADKPKSKSKTPSPKPKPKVLHVSKTRPQKRPSPPKKKAMLPQIRRIEEGDAFTPSRRPLGVRPLNTPGKRVSTSPPLKSFVEIVVLDGEGATISTERRVSKRHILVDTDDEDDVIPVPKPPRRLRQVASKRIESDSDESDSDTTPIVLASKPDEAYSYAASPNVSCNESVDMSIEVVITPLPLSPARMSVPLPSRTPLTPPPRTQFQRVASPFPRARRLTPITQRNPLFLDDDDETEDSDLSLSDLSDELTDEVLSAPPAGVPVPAEAPAYLGPLLSECKQQGVHEFSAFIKSFPFDPLVAGQRGGFKKIGEASYSEVYGIGQVVLKVIPLRDETQRRLRPAVGAGDNDAETPFATDVKDVLKEIIVTEAMGELRGGFVHLLRTYIVRGRYPQQLLQLWDEYHERVGSEGIRPDTFGVAQAYAIIVLPNGGPDLEAYAFGSKGGWKQAASIFWQVAKTLGHAEQLVSFEHRDLHLGQILVKEDVDSAVSRPLQAVNLNQKMGKGKKPMMDDTVHGVRATVIDLGLSRMDAGDGSGGEMVHWTPFEDEIFEGEGDYQFDIYRYMRDHNGDDWEAFNPLTNALWLHYLVVKLLKSKGLRAPVRRKSQAPTPPSAGFTDRECYECLLDVEEWLGQCVAGVIEAAAAKAGRPKPRGRKKKATVLAETHPALLRGPLCAGEVVEYGVKKGWVERVVI</sequence>
<evidence type="ECO:0000256" key="9">
    <source>
        <dbReference type="SAM" id="MobiDB-lite"/>
    </source>
</evidence>
<dbReference type="SUPFAM" id="SSF56112">
    <property type="entry name" value="Protein kinase-like (PK-like)"/>
    <property type="match status" value="1"/>
</dbReference>
<evidence type="ECO:0000256" key="5">
    <source>
        <dbReference type="ARBA" id="ARBA00022777"/>
    </source>
</evidence>
<keyword evidence="3" id="KW-0808">Transferase</keyword>
<dbReference type="PANTHER" id="PTHR24419">
    <property type="entry name" value="INTERLEUKIN-1 RECEPTOR-ASSOCIATED KINASE"/>
    <property type="match status" value="1"/>
</dbReference>
<evidence type="ECO:0000259" key="10">
    <source>
        <dbReference type="SMART" id="SM01331"/>
    </source>
</evidence>
<reference evidence="11" key="1">
    <citation type="submission" date="2014-09" db="EMBL/GenBank/DDBJ databases">
        <title>Genome sequence of the luminous mushroom Mycena chlorophos for searching fungal bioluminescence genes.</title>
        <authorList>
            <person name="Tanaka Y."/>
            <person name="Kasuga D."/>
            <person name="Oba Y."/>
            <person name="Hase S."/>
            <person name="Sato K."/>
            <person name="Oba Y."/>
            <person name="Sakakibara Y."/>
        </authorList>
    </citation>
    <scope>NUCLEOTIDE SEQUENCE</scope>
</reference>
<dbReference type="GO" id="GO:0016301">
    <property type="term" value="F:kinase activity"/>
    <property type="evidence" value="ECO:0007669"/>
    <property type="project" value="UniProtKB-KW"/>
</dbReference>
<proteinExistence type="predicted"/>
<dbReference type="SMART" id="SM01331">
    <property type="entry name" value="DUF3635"/>
    <property type="match status" value="1"/>
</dbReference>
<keyword evidence="6" id="KW-0067">ATP-binding</keyword>
<feature type="domain" description="Serine/threonine-protein kinase haspin C-terminal" evidence="10">
    <location>
        <begin position="605"/>
        <end position="683"/>
    </location>
</feature>
<keyword evidence="4" id="KW-0547">Nucleotide-binding</keyword>
<dbReference type="Pfam" id="PF12330">
    <property type="entry name" value="Haspin_kinase"/>
    <property type="match status" value="1"/>
</dbReference>
<dbReference type="PANTHER" id="PTHR24419:SF18">
    <property type="entry name" value="SERINE_THREONINE-PROTEIN KINASE HASPIN"/>
    <property type="match status" value="1"/>
</dbReference>
<organism evidence="11 12">
    <name type="scientific">Mycena chlorophos</name>
    <name type="common">Agaric fungus</name>
    <name type="synonym">Agaricus chlorophos</name>
    <dbReference type="NCBI Taxonomy" id="658473"/>
    <lineage>
        <taxon>Eukaryota</taxon>
        <taxon>Fungi</taxon>
        <taxon>Dikarya</taxon>
        <taxon>Basidiomycota</taxon>
        <taxon>Agaricomycotina</taxon>
        <taxon>Agaricomycetes</taxon>
        <taxon>Agaricomycetidae</taxon>
        <taxon>Agaricales</taxon>
        <taxon>Marasmiineae</taxon>
        <taxon>Mycenaceae</taxon>
        <taxon>Mycena</taxon>
    </lineage>
</organism>
<dbReference type="EC" id="2.7.11.1" evidence="1"/>
<dbReference type="Gene3D" id="3.30.200.20">
    <property type="entry name" value="Phosphorylase Kinase, domain 1"/>
    <property type="match status" value="1"/>
</dbReference>
<accession>A0ABQ0LR88</accession>
<gene>
    <name evidence="11" type="ORF">MCHLO_10049</name>
</gene>
<feature type="region of interest" description="Disordered" evidence="9">
    <location>
        <begin position="1"/>
        <end position="133"/>
    </location>
</feature>
<comment type="catalytic activity">
    <reaction evidence="7">
        <text>L-threonyl-[protein] + ATP = O-phospho-L-threonyl-[protein] + ADP + H(+)</text>
        <dbReference type="Rhea" id="RHEA:46608"/>
        <dbReference type="Rhea" id="RHEA-COMP:11060"/>
        <dbReference type="Rhea" id="RHEA-COMP:11605"/>
        <dbReference type="ChEBI" id="CHEBI:15378"/>
        <dbReference type="ChEBI" id="CHEBI:30013"/>
        <dbReference type="ChEBI" id="CHEBI:30616"/>
        <dbReference type="ChEBI" id="CHEBI:61977"/>
        <dbReference type="ChEBI" id="CHEBI:456216"/>
        <dbReference type="EC" id="2.7.11.1"/>
    </reaction>
</comment>
<evidence type="ECO:0000256" key="1">
    <source>
        <dbReference type="ARBA" id="ARBA00012513"/>
    </source>
</evidence>
<evidence type="ECO:0000313" key="11">
    <source>
        <dbReference type="EMBL" id="GAT53047.1"/>
    </source>
</evidence>
<evidence type="ECO:0000256" key="6">
    <source>
        <dbReference type="ARBA" id="ARBA00022840"/>
    </source>
</evidence>
<evidence type="ECO:0000256" key="8">
    <source>
        <dbReference type="ARBA" id="ARBA00048679"/>
    </source>
</evidence>
<keyword evidence="2" id="KW-0723">Serine/threonine-protein kinase</keyword>
<protein>
    <recommendedName>
        <fullName evidence="1">non-specific serine/threonine protein kinase</fullName>
        <ecNumber evidence="1">2.7.11.1</ecNumber>
    </recommendedName>
</protein>
<dbReference type="EMBL" id="DF848075">
    <property type="protein sequence ID" value="GAT53047.1"/>
    <property type="molecule type" value="Genomic_DNA"/>
</dbReference>
<feature type="region of interest" description="Disordered" evidence="9">
    <location>
        <begin position="171"/>
        <end position="205"/>
    </location>
</feature>
<evidence type="ECO:0000256" key="3">
    <source>
        <dbReference type="ARBA" id="ARBA00022679"/>
    </source>
</evidence>
<feature type="compositionally biased region" description="Basic residues" evidence="9">
    <location>
        <begin position="74"/>
        <end position="97"/>
    </location>
</feature>
<feature type="compositionally biased region" description="Polar residues" evidence="9">
    <location>
        <begin position="1"/>
        <end position="11"/>
    </location>
</feature>
<dbReference type="InterPro" id="IPR011009">
    <property type="entry name" value="Kinase-like_dom_sf"/>
</dbReference>